<reference evidence="2 3" key="1">
    <citation type="submission" date="2019-03" db="EMBL/GenBank/DDBJ databases">
        <title>First draft genome of Liparis tanakae, snailfish: a comprehensive survey of snailfish specific genes.</title>
        <authorList>
            <person name="Kim W."/>
            <person name="Song I."/>
            <person name="Jeong J.-H."/>
            <person name="Kim D."/>
            <person name="Kim S."/>
            <person name="Ryu S."/>
            <person name="Song J.Y."/>
            <person name="Lee S.K."/>
        </authorList>
    </citation>
    <scope>NUCLEOTIDE SEQUENCE [LARGE SCALE GENOMIC DNA]</scope>
    <source>
        <tissue evidence="2">Muscle</tissue>
    </source>
</reference>
<evidence type="ECO:0000256" key="1">
    <source>
        <dbReference type="SAM" id="MobiDB-lite"/>
    </source>
</evidence>
<feature type="compositionally biased region" description="Basic and acidic residues" evidence="1">
    <location>
        <begin position="1"/>
        <end position="22"/>
    </location>
</feature>
<dbReference type="EMBL" id="SRLO01000492">
    <property type="protein sequence ID" value="TNN54166.1"/>
    <property type="molecule type" value="Genomic_DNA"/>
</dbReference>
<sequence length="78" mass="9039">MHDFRLRGRGLERPMRTPREEQEVLPAGRVIPRDTQVMAPSWLAFSDGLAVRRLGAGDQRPAPWRDVVMEGWRDLIME</sequence>
<organism evidence="2 3">
    <name type="scientific">Liparis tanakae</name>
    <name type="common">Tanaka's snailfish</name>
    <dbReference type="NCBI Taxonomy" id="230148"/>
    <lineage>
        <taxon>Eukaryota</taxon>
        <taxon>Metazoa</taxon>
        <taxon>Chordata</taxon>
        <taxon>Craniata</taxon>
        <taxon>Vertebrata</taxon>
        <taxon>Euteleostomi</taxon>
        <taxon>Actinopterygii</taxon>
        <taxon>Neopterygii</taxon>
        <taxon>Teleostei</taxon>
        <taxon>Neoteleostei</taxon>
        <taxon>Acanthomorphata</taxon>
        <taxon>Eupercaria</taxon>
        <taxon>Perciformes</taxon>
        <taxon>Cottioidei</taxon>
        <taxon>Cottales</taxon>
        <taxon>Liparidae</taxon>
        <taxon>Liparis</taxon>
    </lineage>
</organism>
<gene>
    <name evidence="2" type="ORF">EYF80_035594</name>
</gene>
<evidence type="ECO:0000313" key="3">
    <source>
        <dbReference type="Proteomes" id="UP000314294"/>
    </source>
</evidence>
<protein>
    <submittedName>
        <fullName evidence="2">Uncharacterized protein</fullName>
    </submittedName>
</protein>
<dbReference type="Proteomes" id="UP000314294">
    <property type="component" value="Unassembled WGS sequence"/>
</dbReference>
<accession>A0A4Z2GL11</accession>
<comment type="caution">
    <text evidence="2">The sequence shown here is derived from an EMBL/GenBank/DDBJ whole genome shotgun (WGS) entry which is preliminary data.</text>
</comment>
<name>A0A4Z2GL11_9TELE</name>
<evidence type="ECO:0000313" key="2">
    <source>
        <dbReference type="EMBL" id="TNN54166.1"/>
    </source>
</evidence>
<feature type="region of interest" description="Disordered" evidence="1">
    <location>
        <begin position="1"/>
        <end position="23"/>
    </location>
</feature>
<dbReference type="AlphaFoldDB" id="A0A4Z2GL11"/>
<proteinExistence type="predicted"/>
<keyword evidence="3" id="KW-1185">Reference proteome</keyword>